<dbReference type="CDD" id="cd03392">
    <property type="entry name" value="PAP2_like_2"/>
    <property type="match status" value="1"/>
</dbReference>
<sequence>MFDLDTITHFIKSRIELRALIAILIAACGIWAFVALAGEVLEGDTQALDQDILLLMRSAADPQEPIGPPWLEVFGRDMTAFGGTGVLIMVTAFAALYLFMQDKWRTGLVVIAAIASGFATSQLLKWGFSIPRPDLVPHGTHVTSMSFPSGHAMMSAVTYLTLAILTARVEPRASVRAFLVTCAVIVTILVGVSRVYLAVHWPSDVLAGWTVGAAWAIGWWFVARWIEGAAVTKSETSNLAQDRRLPRSENRR</sequence>
<evidence type="ECO:0000313" key="3">
    <source>
        <dbReference type="EMBL" id="BAT31133.1"/>
    </source>
</evidence>
<dbReference type="PANTHER" id="PTHR14969">
    <property type="entry name" value="SPHINGOSINE-1-PHOSPHATE PHOSPHOHYDROLASE"/>
    <property type="match status" value="1"/>
</dbReference>
<dbReference type="OrthoDB" id="9801622at2"/>
<dbReference type="RefSeq" id="WP_007065668.1">
    <property type="nucleotide sequence ID" value="NZ_BBWO01000017.1"/>
</dbReference>
<dbReference type="Pfam" id="PF01569">
    <property type="entry name" value="PAP2"/>
    <property type="match status" value="1"/>
</dbReference>
<feature type="transmembrane region" description="Helical" evidence="1">
    <location>
        <begin position="177"/>
        <end position="199"/>
    </location>
</feature>
<dbReference type="InterPro" id="IPR036938">
    <property type="entry name" value="PAP2/HPO_sf"/>
</dbReference>
<dbReference type="EMBL" id="LC066397">
    <property type="protein sequence ID" value="BAT31133.1"/>
    <property type="molecule type" value="Genomic_DNA"/>
</dbReference>
<evidence type="ECO:0000259" key="2">
    <source>
        <dbReference type="SMART" id="SM00014"/>
    </source>
</evidence>
<feature type="transmembrane region" description="Helical" evidence="1">
    <location>
        <begin position="78"/>
        <end position="99"/>
    </location>
</feature>
<organism evidence="3">
    <name type="scientific">Fulvimarina pelagi</name>
    <dbReference type="NCBI Taxonomy" id="217511"/>
    <lineage>
        <taxon>Bacteria</taxon>
        <taxon>Pseudomonadati</taxon>
        <taxon>Pseudomonadota</taxon>
        <taxon>Alphaproteobacteria</taxon>
        <taxon>Hyphomicrobiales</taxon>
        <taxon>Aurantimonadaceae</taxon>
        <taxon>Fulvimarina</taxon>
    </lineage>
</organism>
<keyword evidence="1" id="KW-1133">Transmembrane helix</keyword>
<name>A0A0P0Z9K1_9HYPH</name>
<keyword evidence="1" id="KW-0812">Transmembrane</keyword>
<reference evidence="3" key="1">
    <citation type="journal article" date="2015" name="Proc. Natl. Acad. Sci. U.S.A.">
        <title>Bacterial clade with the ribosomal RNA operon on a small plasmid rather than the chromosome.</title>
        <authorList>
            <person name="Anda M."/>
            <person name="Ohtsubo Y."/>
            <person name="Okubo T."/>
            <person name="Sugawara M."/>
            <person name="Nagata Y."/>
            <person name="Tsuda M."/>
            <person name="Minamisawa K."/>
            <person name="Mitsui H."/>
        </authorList>
    </citation>
    <scope>NUCLEOTIDE SEQUENCE</scope>
    <source>
        <strain evidence="3">DSM 15513</strain>
    </source>
</reference>
<feature type="transmembrane region" description="Helical" evidence="1">
    <location>
        <begin position="106"/>
        <end position="124"/>
    </location>
</feature>
<evidence type="ECO:0000256" key="1">
    <source>
        <dbReference type="SAM" id="Phobius"/>
    </source>
</evidence>
<accession>A0A0P0Z9K1</accession>
<dbReference type="PANTHER" id="PTHR14969:SF13">
    <property type="entry name" value="AT30094P"/>
    <property type="match status" value="1"/>
</dbReference>
<feature type="transmembrane region" description="Helical" evidence="1">
    <location>
        <begin position="144"/>
        <end position="165"/>
    </location>
</feature>
<protein>
    <submittedName>
        <fullName evidence="3">PA-phosphatase related phosphoesterase</fullName>
    </submittedName>
</protein>
<feature type="transmembrane region" description="Helical" evidence="1">
    <location>
        <begin position="205"/>
        <end position="223"/>
    </location>
</feature>
<keyword evidence="1" id="KW-0472">Membrane</keyword>
<dbReference type="InterPro" id="IPR000326">
    <property type="entry name" value="PAP2/HPO"/>
</dbReference>
<dbReference type="SUPFAM" id="SSF48317">
    <property type="entry name" value="Acid phosphatase/Vanadium-dependent haloperoxidase"/>
    <property type="match status" value="1"/>
</dbReference>
<dbReference type="Gene3D" id="1.20.144.10">
    <property type="entry name" value="Phosphatidic acid phosphatase type 2/haloperoxidase"/>
    <property type="match status" value="1"/>
</dbReference>
<proteinExistence type="predicted"/>
<dbReference type="AlphaFoldDB" id="A0A0P0Z9K1"/>
<feature type="transmembrane region" description="Helical" evidence="1">
    <location>
        <begin position="20"/>
        <end position="38"/>
    </location>
</feature>
<dbReference type="SMART" id="SM00014">
    <property type="entry name" value="acidPPc"/>
    <property type="match status" value="1"/>
</dbReference>
<feature type="domain" description="Phosphatidic acid phosphatase type 2/haloperoxidase" evidence="2">
    <location>
        <begin position="106"/>
        <end position="220"/>
    </location>
</feature>